<evidence type="ECO:0000256" key="1">
    <source>
        <dbReference type="SAM" id="Phobius"/>
    </source>
</evidence>
<sequence length="83" mass="9727">NIQNVYNTMSYIFLVFPQFSFGNGLMELARVDMQVQMLSAFGVDAYKNPFSMDVLGWMYISMFLQGFICFTLRLLLNKTFLRK</sequence>
<accession>A0ABD0QFR6</accession>
<protein>
    <recommendedName>
        <fullName evidence="4">ABC transporter permease</fullName>
    </recommendedName>
</protein>
<name>A0ABD0QFR6_CIRMR</name>
<keyword evidence="1" id="KW-0472">Membrane</keyword>
<reference evidence="2 3" key="1">
    <citation type="submission" date="2024-05" db="EMBL/GenBank/DDBJ databases">
        <title>Genome sequencing and assembly of Indian major carp, Cirrhinus mrigala (Hamilton, 1822).</title>
        <authorList>
            <person name="Mohindra V."/>
            <person name="Chowdhury L.M."/>
            <person name="Lal K."/>
            <person name="Jena J.K."/>
        </authorList>
    </citation>
    <scope>NUCLEOTIDE SEQUENCE [LARGE SCALE GENOMIC DNA]</scope>
    <source>
        <strain evidence="2">CM1030</strain>
        <tissue evidence="2">Blood</tissue>
    </source>
</reference>
<dbReference type="Proteomes" id="UP001529510">
    <property type="component" value="Unassembled WGS sequence"/>
</dbReference>
<evidence type="ECO:0000313" key="2">
    <source>
        <dbReference type="EMBL" id="KAL0184690.1"/>
    </source>
</evidence>
<keyword evidence="1" id="KW-1133">Transmembrane helix</keyword>
<evidence type="ECO:0000313" key="3">
    <source>
        <dbReference type="Proteomes" id="UP001529510"/>
    </source>
</evidence>
<organism evidence="2 3">
    <name type="scientific">Cirrhinus mrigala</name>
    <name type="common">Mrigala</name>
    <dbReference type="NCBI Taxonomy" id="683832"/>
    <lineage>
        <taxon>Eukaryota</taxon>
        <taxon>Metazoa</taxon>
        <taxon>Chordata</taxon>
        <taxon>Craniata</taxon>
        <taxon>Vertebrata</taxon>
        <taxon>Euteleostomi</taxon>
        <taxon>Actinopterygii</taxon>
        <taxon>Neopterygii</taxon>
        <taxon>Teleostei</taxon>
        <taxon>Ostariophysi</taxon>
        <taxon>Cypriniformes</taxon>
        <taxon>Cyprinidae</taxon>
        <taxon>Labeoninae</taxon>
        <taxon>Labeonini</taxon>
        <taxon>Cirrhinus</taxon>
    </lineage>
</organism>
<evidence type="ECO:0008006" key="4">
    <source>
        <dbReference type="Google" id="ProtNLM"/>
    </source>
</evidence>
<feature type="transmembrane region" description="Helical" evidence="1">
    <location>
        <begin position="56"/>
        <end position="76"/>
    </location>
</feature>
<keyword evidence="3" id="KW-1185">Reference proteome</keyword>
<keyword evidence="1" id="KW-0812">Transmembrane</keyword>
<feature type="non-terminal residue" evidence="2">
    <location>
        <position position="1"/>
    </location>
</feature>
<feature type="non-terminal residue" evidence="2">
    <location>
        <position position="83"/>
    </location>
</feature>
<comment type="caution">
    <text evidence="2">The sequence shown here is derived from an EMBL/GenBank/DDBJ whole genome shotgun (WGS) entry which is preliminary data.</text>
</comment>
<gene>
    <name evidence="2" type="ORF">M9458_020386</name>
</gene>
<dbReference type="EMBL" id="JAMKFB020000009">
    <property type="protein sequence ID" value="KAL0184690.1"/>
    <property type="molecule type" value="Genomic_DNA"/>
</dbReference>
<dbReference type="AlphaFoldDB" id="A0ABD0QFR6"/>
<proteinExistence type="predicted"/>